<proteinExistence type="predicted"/>
<evidence type="ECO:0000313" key="1">
    <source>
        <dbReference type="EMBL" id="JAH21089.1"/>
    </source>
</evidence>
<organism evidence="1">
    <name type="scientific">Anguilla anguilla</name>
    <name type="common">European freshwater eel</name>
    <name type="synonym">Muraena anguilla</name>
    <dbReference type="NCBI Taxonomy" id="7936"/>
    <lineage>
        <taxon>Eukaryota</taxon>
        <taxon>Metazoa</taxon>
        <taxon>Chordata</taxon>
        <taxon>Craniata</taxon>
        <taxon>Vertebrata</taxon>
        <taxon>Euteleostomi</taxon>
        <taxon>Actinopterygii</taxon>
        <taxon>Neopterygii</taxon>
        <taxon>Teleostei</taxon>
        <taxon>Anguilliformes</taxon>
        <taxon>Anguillidae</taxon>
        <taxon>Anguilla</taxon>
    </lineage>
</organism>
<dbReference type="AlphaFoldDB" id="A0A0E9QW71"/>
<dbReference type="EMBL" id="GBXM01087488">
    <property type="protein sequence ID" value="JAH21089.1"/>
    <property type="molecule type" value="Transcribed_RNA"/>
</dbReference>
<sequence>MWVTFAAVTLAVMVLFSCLCFPCWAARWRHFCFVPCSPLLIV</sequence>
<reference evidence="1" key="2">
    <citation type="journal article" date="2015" name="Fish Shellfish Immunol.">
        <title>Early steps in the European eel (Anguilla anguilla)-Vibrio vulnificus interaction in the gills: Role of the RtxA13 toxin.</title>
        <authorList>
            <person name="Callol A."/>
            <person name="Pajuelo D."/>
            <person name="Ebbesson L."/>
            <person name="Teles M."/>
            <person name="MacKenzie S."/>
            <person name="Amaro C."/>
        </authorList>
    </citation>
    <scope>NUCLEOTIDE SEQUENCE</scope>
</reference>
<accession>A0A0E9QW71</accession>
<protein>
    <submittedName>
        <fullName evidence="1">Uncharacterized protein</fullName>
    </submittedName>
</protein>
<reference evidence="1" key="1">
    <citation type="submission" date="2014-11" db="EMBL/GenBank/DDBJ databases">
        <authorList>
            <person name="Amaro Gonzalez C."/>
        </authorList>
    </citation>
    <scope>NUCLEOTIDE SEQUENCE</scope>
</reference>
<name>A0A0E9QW71_ANGAN</name>